<gene>
    <name evidence="1" type="ORF">SAMN05216289_10310</name>
</gene>
<sequence>MPCLTVLQLNDLHRYLEPHPEMVRGENGE</sequence>
<dbReference type="Proteomes" id="UP000198575">
    <property type="component" value="Unassembled WGS sequence"/>
</dbReference>
<accession>A0A1I4VSS1</accession>
<name>A0A1I4VSS1_9GAMM</name>
<dbReference type="AlphaFoldDB" id="A0A1I4VSS1"/>
<evidence type="ECO:0000313" key="2">
    <source>
        <dbReference type="Proteomes" id="UP000198575"/>
    </source>
</evidence>
<reference evidence="1 2" key="1">
    <citation type="submission" date="2016-10" db="EMBL/GenBank/DDBJ databases">
        <authorList>
            <person name="de Groot N.N."/>
        </authorList>
    </citation>
    <scope>NUCLEOTIDE SEQUENCE [LARGE SCALE GENOMIC DNA]</scope>
    <source>
        <strain evidence="1 2">CGMCC 1.7659</strain>
    </source>
</reference>
<organism evidence="1 2">
    <name type="scientific">Dokdonella immobilis</name>
    <dbReference type="NCBI Taxonomy" id="578942"/>
    <lineage>
        <taxon>Bacteria</taxon>
        <taxon>Pseudomonadati</taxon>
        <taxon>Pseudomonadota</taxon>
        <taxon>Gammaproteobacteria</taxon>
        <taxon>Lysobacterales</taxon>
        <taxon>Rhodanobacteraceae</taxon>
        <taxon>Dokdonella</taxon>
    </lineage>
</organism>
<dbReference type="STRING" id="578942.SAMN05216289_10310"/>
<proteinExistence type="predicted"/>
<keyword evidence="2" id="KW-1185">Reference proteome</keyword>
<evidence type="ECO:0000313" key="1">
    <source>
        <dbReference type="EMBL" id="SFN04210.1"/>
    </source>
</evidence>
<dbReference type="EMBL" id="FOVF01000003">
    <property type="protein sequence ID" value="SFN04210.1"/>
    <property type="molecule type" value="Genomic_DNA"/>
</dbReference>
<protein>
    <submittedName>
        <fullName evidence="1">Uncharacterized protein</fullName>
    </submittedName>
</protein>